<dbReference type="RefSeq" id="WP_336588855.1">
    <property type="nucleotide sequence ID" value="NZ_JBBAXC010000026.1"/>
</dbReference>
<proteinExistence type="predicted"/>
<dbReference type="Pfam" id="PF05133">
    <property type="entry name" value="SPP1_portal"/>
    <property type="match status" value="1"/>
</dbReference>
<comment type="caution">
    <text evidence="1">The sequence shown here is derived from an EMBL/GenBank/DDBJ whole genome shotgun (WGS) entry which is preliminary data.</text>
</comment>
<reference evidence="1 2" key="1">
    <citation type="journal article" date="2018" name="J. Microbiol.">
        <title>Bacillus spongiae sp. nov., isolated from sponge of Jeju Island.</title>
        <authorList>
            <person name="Lee G.E."/>
            <person name="Im W.T."/>
            <person name="Park J.S."/>
        </authorList>
    </citation>
    <scope>NUCLEOTIDE SEQUENCE [LARGE SCALE GENOMIC DNA]</scope>
    <source>
        <strain evidence="1 2">135PIL107-10</strain>
    </source>
</reference>
<accession>A0ABU8HJ31</accession>
<name>A0ABU8HJ31_9BACI</name>
<dbReference type="InterPro" id="IPR021145">
    <property type="entry name" value="Portal_protein_SPP1_Gp6-like"/>
</dbReference>
<dbReference type="NCBIfam" id="TIGR01538">
    <property type="entry name" value="portal_SPP1"/>
    <property type="match status" value="1"/>
</dbReference>
<dbReference type="EMBL" id="JBBAXC010000026">
    <property type="protein sequence ID" value="MEI5909411.1"/>
    <property type="molecule type" value="Genomic_DNA"/>
</dbReference>
<sequence>MENKLLNLLYDELRKQKAAMQKYKDYYDGKHVILNNYTEVDDQANNKLVFNFPKKFVVNMTGYSFGAPVSYISRQGNDSSIEAIETAFLPWEKSHNQRLSKEADIYGEAYEINYINEDGEFESVVASPMEMIVLKDGERAKVALHTFKKMFDDTEYIDVYTDKEIQHYKQSQQRFDRIGTTPHIFNRCPVNVFKANDEGECIYKDIISLIDIYNVINSDLANEISDHRNAMLKVMRAQFKDEDVKKVKEMGIIQVPDGADVDWLIKNINDTFVQNMITNIERKIYDIVDQVNFNEQWASNTSNVALKNKLLALSHRCSLKEAKFEKGIMQRVRNFFTYLEVREGKQLDYRDIKVKFTRNLPFDITSIADAISKLENVVSQETLLSLLPFVENPALEIQKFNKERESNRINLGDVMGNAEG</sequence>
<organism evidence="1 2">
    <name type="scientific">Bacillus spongiae</name>
    <dbReference type="NCBI Taxonomy" id="2683610"/>
    <lineage>
        <taxon>Bacteria</taxon>
        <taxon>Bacillati</taxon>
        <taxon>Bacillota</taxon>
        <taxon>Bacilli</taxon>
        <taxon>Bacillales</taxon>
        <taxon>Bacillaceae</taxon>
        <taxon>Bacillus</taxon>
    </lineage>
</organism>
<gene>
    <name evidence="1" type="ORF">WAK64_20495</name>
</gene>
<evidence type="ECO:0000313" key="1">
    <source>
        <dbReference type="EMBL" id="MEI5909411.1"/>
    </source>
</evidence>
<keyword evidence="2" id="KW-1185">Reference proteome</keyword>
<protein>
    <submittedName>
        <fullName evidence="1">Phage portal protein</fullName>
    </submittedName>
</protein>
<dbReference type="Proteomes" id="UP001312865">
    <property type="component" value="Unassembled WGS sequence"/>
</dbReference>
<dbReference type="InterPro" id="IPR006428">
    <property type="entry name" value="Portal_SPP1-type"/>
</dbReference>
<evidence type="ECO:0000313" key="2">
    <source>
        <dbReference type="Proteomes" id="UP001312865"/>
    </source>
</evidence>